<name>A0A2S9WSY9_9FLAO</name>
<sequence length="178" mass="20586">MEKIKRILLIGGPGSGKTTLIHAIEQAGYTVHHEISRMVTQRAQEQGIDQLFLEDPMAFSNELLKGRIEQFESASSGINFYDRGIPDVPAYHKFTDDPIPESYQDASEKYQYDAVFYLPPWKEIYQSDNERYESYDQAVTIGSILAHYYQDLKYEIIEVPKTSVEKRLEFILKHVSID</sequence>
<dbReference type="Pfam" id="PF13521">
    <property type="entry name" value="AAA_28"/>
    <property type="match status" value="1"/>
</dbReference>
<comment type="caution">
    <text evidence="2">The sequence shown here is derived from an EMBL/GenBank/DDBJ whole genome shotgun (WGS) entry which is preliminary data.</text>
</comment>
<dbReference type="Gene3D" id="3.40.50.300">
    <property type="entry name" value="P-loop containing nucleotide triphosphate hydrolases"/>
    <property type="match status" value="1"/>
</dbReference>
<protein>
    <submittedName>
        <fullName evidence="2">ATPase</fullName>
    </submittedName>
</protein>
<dbReference type="OrthoDB" id="5638848at2"/>
<reference evidence="2 3" key="1">
    <citation type="submission" date="2016-11" db="EMBL/GenBank/DDBJ databases">
        <title>Trade-off between light-utilization and light-protection in marine flavobacteria.</title>
        <authorList>
            <person name="Kumagai Y."/>
        </authorList>
    </citation>
    <scope>NUCLEOTIDE SEQUENCE [LARGE SCALE GENOMIC DNA]</scope>
    <source>
        <strain evidence="2 3">JCM 17109</strain>
    </source>
</reference>
<dbReference type="SUPFAM" id="SSF52540">
    <property type="entry name" value="P-loop containing nucleoside triphosphate hydrolases"/>
    <property type="match status" value="1"/>
</dbReference>
<dbReference type="InterPro" id="IPR027417">
    <property type="entry name" value="P-loop_NTPase"/>
</dbReference>
<dbReference type="AlphaFoldDB" id="A0A2S9WSY9"/>
<evidence type="ECO:0000313" key="3">
    <source>
        <dbReference type="Proteomes" id="UP000239532"/>
    </source>
</evidence>
<dbReference type="Proteomes" id="UP000239532">
    <property type="component" value="Unassembled WGS sequence"/>
</dbReference>
<dbReference type="InterPro" id="IPR038727">
    <property type="entry name" value="NadR/Ttd14_AAA_dom"/>
</dbReference>
<feature type="domain" description="NadR/Ttd14 AAA" evidence="1">
    <location>
        <begin position="6"/>
        <end position="167"/>
    </location>
</feature>
<dbReference type="EMBL" id="MQUC01000003">
    <property type="protein sequence ID" value="PRP66603.1"/>
    <property type="molecule type" value="Genomic_DNA"/>
</dbReference>
<keyword evidence="3" id="KW-1185">Reference proteome</keyword>
<proteinExistence type="predicted"/>
<evidence type="ECO:0000313" key="2">
    <source>
        <dbReference type="EMBL" id="PRP66603.1"/>
    </source>
</evidence>
<accession>A0A2S9WSY9</accession>
<gene>
    <name evidence="2" type="ORF">BST86_05555</name>
</gene>
<dbReference type="RefSeq" id="WP_105982410.1">
    <property type="nucleotide sequence ID" value="NZ_MQUC01000003.1"/>
</dbReference>
<evidence type="ECO:0000259" key="1">
    <source>
        <dbReference type="Pfam" id="PF13521"/>
    </source>
</evidence>
<organism evidence="2 3">
    <name type="scientific">Nonlabens agnitus</name>
    <dbReference type="NCBI Taxonomy" id="870484"/>
    <lineage>
        <taxon>Bacteria</taxon>
        <taxon>Pseudomonadati</taxon>
        <taxon>Bacteroidota</taxon>
        <taxon>Flavobacteriia</taxon>
        <taxon>Flavobacteriales</taxon>
        <taxon>Flavobacteriaceae</taxon>
        <taxon>Nonlabens</taxon>
    </lineage>
</organism>